<reference evidence="2" key="2">
    <citation type="submission" date="2015-06" db="UniProtKB">
        <authorList>
            <consortium name="EnsemblPlants"/>
        </authorList>
    </citation>
    <scope>IDENTIFICATION</scope>
</reference>
<dbReference type="HOGENOM" id="CLU_2065329_0_0_1"/>
<evidence type="ECO:0000313" key="2">
    <source>
        <dbReference type="EnsemblPlants" id="ORUFI10G12180.1"/>
    </source>
</evidence>
<organism evidence="2 3">
    <name type="scientific">Oryza rufipogon</name>
    <name type="common">Brownbeard rice</name>
    <name type="synonym">Asian wild rice</name>
    <dbReference type="NCBI Taxonomy" id="4529"/>
    <lineage>
        <taxon>Eukaryota</taxon>
        <taxon>Viridiplantae</taxon>
        <taxon>Streptophyta</taxon>
        <taxon>Embryophyta</taxon>
        <taxon>Tracheophyta</taxon>
        <taxon>Spermatophyta</taxon>
        <taxon>Magnoliopsida</taxon>
        <taxon>Liliopsida</taxon>
        <taxon>Poales</taxon>
        <taxon>Poaceae</taxon>
        <taxon>BOP clade</taxon>
        <taxon>Oryzoideae</taxon>
        <taxon>Oryzeae</taxon>
        <taxon>Oryzinae</taxon>
        <taxon>Oryza</taxon>
    </lineage>
</organism>
<dbReference type="Proteomes" id="UP000008022">
    <property type="component" value="Unassembled WGS sequence"/>
</dbReference>
<proteinExistence type="predicted"/>
<dbReference type="AlphaFoldDB" id="A0A0E0QZQ7"/>
<keyword evidence="3" id="KW-1185">Reference proteome</keyword>
<accession>A0A0E0QZQ7</accession>
<name>A0A0E0QZQ7_ORYRU</name>
<feature type="region of interest" description="Disordered" evidence="1">
    <location>
        <begin position="22"/>
        <end position="47"/>
    </location>
</feature>
<reference evidence="3" key="1">
    <citation type="submission" date="2013-06" db="EMBL/GenBank/DDBJ databases">
        <authorList>
            <person name="Zhao Q."/>
        </authorList>
    </citation>
    <scope>NUCLEOTIDE SEQUENCE</scope>
    <source>
        <strain evidence="3">cv. W1943</strain>
    </source>
</reference>
<protein>
    <recommendedName>
        <fullName evidence="4">DUF834 domain-containing protein</fullName>
    </recommendedName>
</protein>
<dbReference type="Gramene" id="ORUFI10G12180.1">
    <property type="protein sequence ID" value="ORUFI10G12180.1"/>
    <property type="gene ID" value="ORUFI10G12180"/>
</dbReference>
<dbReference type="EnsemblPlants" id="ORUFI10G12180.1">
    <property type="protein sequence ID" value="ORUFI10G12180.1"/>
    <property type="gene ID" value="ORUFI10G12180"/>
</dbReference>
<evidence type="ECO:0008006" key="4">
    <source>
        <dbReference type="Google" id="ProtNLM"/>
    </source>
</evidence>
<evidence type="ECO:0000313" key="3">
    <source>
        <dbReference type="Proteomes" id="UP000008022"/>
    </source>
</evidence>
<sequence length="119" mass="11689">MLALGAEEDNDDSCTTRAARCREAGAPASQTAATGGAAGVGRRRRGQWQPLRWPEGAAATPVVAATVAEAEASELVAAWLDDGSSGCCGTVRGGTVVRSAAAAAVAVTAVTEGMAASDG</sequence>
<evidence type="ECO:0000256" key="1">
    <source>
        <dbReference type="SAM" id="MobiDB-lite"/>
    </source>
</evidence>
<feature type="compositionally biased region" description="Low complexity" evidence="1">
    <location>
        <begin position="24"/>
        <end position="35"/>
    </location>
</feature>